<dbReference type="Proteomes" id="UP000193827">
    <property type="component" value="Unassembled WGS sequence"/>
</dbReference>
<protein>
    <submittedName>
        <fullName evidence="3">Diacetyl reductase [(S)-acetoin forming]</fullName>
        <ecNumber evidence="3">1.1.1.304</ecNumber>
    </submittedName>
</protein>
<evidence type="ECO:0000256" key="2">
    <source>
        <dbReference type="ARBA" id="ARBA00023002"/>
    </source>
</evidence>
<keyword evidence="2 3" id="KW-0560">Oxidoreductase</keyword>
<proteinExistence type="inferred from homology"/>
<accession>A0A1Y5R7V4</accession>
<keyword evidence="4" id="KW-1185">Reference proteome</keyword>
<dbReference type="RefSeq" id="WP_235862102.1">
    <property type="nucleotide sequence ID" value="NZ_FWFL01000001.1"/>
</dbReference>
<dbReference type="CDD" id="cd05233">
    <property type="entry name" value="SDR_c"/>
    <property type="match status" value="1"/>
</dbReference>
<evidence type="ECO:0000313" key="3">
    <source>
        <dbReference type="EMBL" id="SLN10836.1"/>
    </source>
</evidence>
<evidence type="ECO:0000313" key="4">
    <source>
        <dbReference type="Proteomes" id="UP000193827"/>
    </source>
</evidence>
<dbReference type="PRINTS" id="PR00080">
    <property type="entry name" value="SDRFAMILY"/>
</dbReference>
<dbReference type="InterPro" id="IPR036291">
    <property type="entry name" value="NAD(P)-bd_dom_sf"/>
</dbReference>
<dbReference type="PROSITE" id="PS00061">
    <property type="entry name" value="ADH_SHORT"/>
    <property type="match status" value="1"/>
</dbReference>
<dbReference type="Pfam" id="PF13561">
    <property type="entry name" value="adh_short_C2"/>
    <property type="match status" value="1"/>
</dbReference>
<dbReference type="FunFam" id="3.40.50.720:FF:000084">
    <property type="entry name" value="Short-chain dehydrogenase reductase"/>
    <property type="match status" value="1"/>
</dbReference>
<gene>
    <name evidence="3" type="primary">budC</name>
    <name evidence="3" type="ORF">PEL8287_00203</name>
</gene>
<dbReference type="EC" id="1.1.1.304" evidence="3"/>
<dbReference type="InterPro" id="IPR020904">
    <property type="entry name" value="Sc_DH/Rdtase_CS"/>
</dbReference>
<dbReference type="Gene3D" id="3.40.50.720">
    <property type="entry name" value="NAD(P)-binding Rossmann-like Domain"/>
    <property type="match status" value="1"/>
</dbReference>
<dbReference type="NCBIfam" id="NF009466">
    <property type="entry name" value="PRK12826.1-2"/>
    <property type="match status" value="1"/>
</dbReference>
<reference evidence="3 4" key="1">
    <citation type="submission" date="2017-03" db="EMBL/GenBank/DDBJ databases">
        <authorList>
            <person name="Afonso C.L."/>
            <person name="Miller P.J."/>
            <person name="Scott M.A."/>
            <person name="Spackman E."/>
            <person name="Goraichik I."/>
            <person name="Dimitrov K.M."/>
            <person name="Suarez D.L."/>
            <person name="Swayne D.E."/>
        </authorList>
    </citation>
    <scope>NUCLEOTIDE SEQUENCE [LARGE SCALE GENOMIC DNA]</scope>
    <source>
        <strain evidence="3 4">CECT 8287</strain>
    </source>
</reference>
<dbReference type="InterPro" id="IPR002347">
    <property type="entry name" value="SDR_fam"/>
</dbReference>
<evidence type="ECO:0000256" key="1">
    <source>
        <dbReference type="ARBA" id="ARBA00006484"/>
    </source>
</evidence>
<dbReference type="PANTHER" id="PTHR42760">
    <property type="entry name" value="SHORT-CHAIN DEHYDROGENASES/REDUCTASES FAMILY MEMBER"/>
    <property type="match status" value="1"/>
</dbReference>
<dbReference type="AlphaFoldDB" id="A0A1Y5R7V4"/>
<dbReference type="PANTHER" id="PTHR42760:SF133">
    <property type="entry name" value="3-OXOACYL-[ACYL-CARRIER-PROTEIN] REDUCTASE"/>
    <property type="match status" value="1"/>
</dbReference>
<dbReference type="SUPFAM" id="SSF51735">
    <property type="entry name" value="NAD(P)-binding Rossmann-fold domains"/>
    <property type="match status" value="1"/>
</dbReference>
<dbReference type="GO" id="GO:0052588">
    <property type="term" value="F:diacetyl reductase ((S)-acetoin forming) (NAD+) activity"/>
    <property type="evidence" value="ECO:0007669"/>
    <property type="project" value="UniProtKB-EC"/>
</dbReference>
<comment type="similarity">
    <text evidence="1">Belongs to the short-chain dehydrogenases/reductases (SDR) family.</text>
</comment>
<dbReference type="EMBL" id="FWFL01000001">
    <property type="protein sequence ID" value="SLN10836.1"/>
    <property type="molecule type" value="Genomic_DNA"/>
</dbReference>
<organism evidence="3 4">
    <name type="scientific">Roseovarius litorisediminis</name>
    <dbReference type="NCBI Taxonomy" id="1312363"/>
    <lineage>
        <taxon>Bacteria</taxon>
        <taxon>Pseudomonadati</taxon>
        <taxon>Pseudomonadota</taxon>
        <taxon>Alphaproteobacteria</taxon>
        <taxon>Rhodobacterales</taxon>
        <taxon>Roseobacteraceae</taxon>
        <taxon>Roseovarius</taxon>
    </lineage>
</organism>
<name>A0A1Y5R7V4_9RHOB</name>
<dbReference type="PRINTS" id="PR00081">
    <property type="entry name" value="GDHRDH"/>
</dbReference>
<sequence length="272" mass="28316">MNDHPIEAKEGMTDMRLPGLKGRKVVITAGAGGIGFAIARQLYAQGARVAICDVDADALKRASDALGGCIAEQADVSDDAAVEAFFDKVRAGLGGLDALVNNAGIAGPTGHLEDLTPDEWRRCVDICLTGQFLCARQAIPMIKASGGGALVNMGSAAAKHGYAYRTPYSAAKFGVIGLTQSLAKELGPDNIRVNAILPGIVEGPRMDGVIQARAEATGVSFEAMREEYLKNVSLRRMVSPDDVATTVAFLISDLGANLSGQSLAVDGNVETL</sequence>